<dbReference type="InterPro" id="IPR032286">
    <property type="entry name" value="DUF4837"/>
</dbReference>
<proteinExistence type="predicted"/>
<feature type="chain" id="PRO_5017569845" evidence="1">
    <location>
        <begin position="22"/>
        <end position="344"/>
    </location>
</feature>
<protein>
    <submittedName>
        <fullName evidence="2">DUF4837 domain-containing protein</fullName>
    </submittedName>
</protein>
<sequence>MKKYLLYLSVALMAISLFSCKGNKGIMTPTSSGRPYELLVVVDHDLWERPAGRALFNVLDTDVPGLPQSERSFKIMYTAPRDYDTTLKLIRNIIIVDIQKDVYTQAKFKYSRDVYAAPQIILTIQAPNEQEFEKFVNENKQVLLDFFTRAEMNRQIAGLEKKHNDYISTKVASMFDCEIWLPAELTGSKEGDNFFWAATNTATADQNFVMYSFPYKDKDTFTKEYFIHKRDSVMKKNIPGSKEGMYMTTDSAMVTVRPIDVHGDYTLEARGLWRVKGDFMGGPFVSHMRLDKANQRIIVAEIFIYSPDKLKRNLVRLMESSLYTLKLPNEKKQGQIPLKVKEEN</sequence>
<evidence type="ECO:0000313" key="2">
    <source>
        <dbReference type="EMBL" id="HCK23669.1"/>
    </source>
</evidence>
<evidence type="ECO:0000313" key="3">
    <source>
        <dbReference type="Proteomes" id="UP000263098"/>
    </source>
</evidence>
<feature type="signal peptide" evidence="1">
    <location>
        <begin position="1"/>
        <end position="21"/>
    </location>
</feature>
<accession>A0A3D2SCW9</accession>
<keyword evidence="1" id="KW-0732">Signal</keyword>
<name>A0A3D2SCW9_9BACE</name>
<evidence type="ECO:0000256" key="1">
    <source>
        <dbReference type="SAM" id="SignalP"/>
    </source>
</evidence>
<gene>
    <name evidence="2" type="ORF">DHW31_02620</name>
</gene>
<reference evidence="2 3" key="1">
    <citation type="journal article" date="2018" name="Nat. Biotechnol.">
        <title>A standardized bacterial taxonomy based on genome phylogeny substantially revises the tree of life.</title>
        <authorList>
            <person name="Parks D.H."/>
            <person name="Chuvochina M."/>
            <person name="Waite D.W."/>
            <person name="Rinke C."/>
            <person name="Skarshewski A."/>
            <person name="Chaumeil P.A."/>
            <person name="Hugenholtz P."/>
        </authorList>
    </citation>
    <scope>NUCLEOTIDE SEQUENCE [LARGE SCALE GENOMIC DNA]</scope>
    <source>
        <strain evidence="2">UBA9667</strain>
    </source>
</reference>
<organism evidence="2 3">
    <name type="scientific">Bacteroides graminisolvens</name>
    <dbReference type="NCBI Taxonomy" id="477666"/>
    <lineage>
        <taxon>Bacteria</taxon>
        <taxon>Pseudomonadati</taxon>
        <taxon>Bacteroidota</taxon>
        <taxon>Bacteroidia</taxon>
        <taxon>Bacteroidales</taxon>
        <taxon>Bacteroidaceae</taxon>
        <taxon>Bacteroides</taxon>
    </lineage>
</organism>
<dbReference type="EMBL" id="DPVG01000090">
    <property type="protein sequence ID" value="HCK23669.1"/>
    <property type="molecule type" value="Genomic_DNA"/>
</dbReference>
<dbReference type="PROSITE" id="PS51257">
    <property type="entry name" value="PROKAR_LIPOPROTEIN"/>
    <property type="match status" value="1"/>
</dbReference>
<dbReference type="AlphaFoldDB" id="A0A3D2SCW9"/>
<dbReference type="Pfam" id="PF16125">
    <property type="entry name" value="DUF4837"/>
    <property type="match status" value="1"/>
</dbReference>
<comment type="caution">
    <text evidence="2">The sequence shown here is derived from an EMBL/GenBank/DDBJ whole genome shotgun (WGS) entry which is preliminary data.</text>
</comment>
<dbReference type="Proteomes" id="UP000263098">
    <property type="component" value="Unassembled WGS sequence"/>
</dbReference>